<dbReference type="GO" id="GO:0005524">
    <property type="term" value="F:ATP binding"/>
    <property type="evidence" value="ECO:0007669"/>
    <property type="project" value="InterPro"/>
</dbReference>
<reference evidence="2" key="1">
    <citation type="submission" date="2022-12" db="EMBL/GenBank/DDBJ databases">
        <title>Reference genome sequencing for broad-spectrum identification of bacterial and archaeal isolates by mass spectrometry.</title>
        <authorList>
            <person name="Sekiguchi Y."/>
            <person name="Tourlousse D.M."/>
        </authorList>
    </citation>
    <scope>NUCLEOTIDE SEQUENCE</scope>
    <source>
        <strain evidence="2">TSL-P1</strain>
    </source>
</reference>
<dbReference type="Proteomes" id="UP001144297">
    <property type="component" value="Unassembled WGS sequence"/>
</dbReference>
<dbReference type="SMART" id="SM00487">
    <property type="entry name" value="DEXDc"/>
    <property type="match status" value="1"/>
</dbReference>
<dbReference type="EMBL" id="BSDX01000001">
    <property type="protein sequence ID" value="GLI53361.1"/>
    <property type="molecule type" value="Genomic_DNA"/>
</dbReference>
<keyword evidence="3" id="KW-1185">Reference proteome</keyword>
<name>A0A9W6GGF2_9BACT</name>
<dbReference type="GO" id="GO:0003677">
    <property type="term" value="F:DNA binding"/>
    <property type="evidence" value="ECO:0007669"/>
    <property type="project" value="InterPro"/>
</dbReference>
<dbReference type="SUPFAM" id="SSF52540">
    <property type="entry name" value="P-loop containing nucleoside triphosphate hydrolases"/>
    <property type="match status" value="1"/>
</dbReference>
<comment type="caution">
    <text evidence="2">The sequence shown here is derived from an EMBL/GenBank/DDBJ whole genome shotgun (WGS) entry which is preliminary data.</text>
</comment>
<dbReference type="InterPro" id="IPR014001">
    <property type="entry name" value="Helicase_ATP-bd"/>
</dbReference>
<evidence type="ECO:0000259" key="1">
    <source>
        <dbReference type="PROSITE" id="PS51192"/>
    </source>
</evidence>
<organism evidence="2 3">
    <name type="scientific">Thermodesulfovibrio yellowstonii</name>
    <dbReference type="NCBI Taxonomy" id="28262"/>
    <lineage>
        <taxon>Bacteria</taxon>
        <taxon>Pseudomonadati</taxon>
        <taxon>Nitrospirota</taxon>
        <taxon>Thermodesulfovibrionia</taxon>
        <taxon>Thermodesulfovibrionales</taxon>
        <taxon>Thermodesulfovibrionaceae</taxon>
        <taxon>Thermodesulfovibrio</taxon>
    </lineage>
</organism>
<dbReference type="InterPro" id="IPR027417">
    <property type="entry name" value="P-loop_NTPase"/>
</dbReference>
<dbReference type="InterPro" id="IPR006935">
    <property type="entry name" value="Helicase/UvrB_N"/>
</dbReference>
<feature type="domain" description="Helicase ATP-binding" evidence="1">
    <location>
        <begin position="131"/>
        <end position="297"/>
    </location>
</feature>
<gene>
    <name evidence="2" type="ORF">TISLANDTSLP1_10540</name>
</gene>
<evidence type="ECO:0000313" key="3">
    <source>
        <dbReference type="Proteomes" id="UP001144297"/>
    </source>
</evidence>
<accession>A0A9W6GGF2</accession>
<protein>
    <recommendedName>
        <fullName evidence="1">Helicase ATP-binding domain-containing protein</fullName>
    </recommendedName>
</protein>
<dbReference type="PROSITE" id="PS51192">
    <property type="entry name" value="HELICASE_ATP_BIND_1"/>
    <property type="match status" value="1"/>
</dbReference>
<dbReference type="GO" id="GO:0016787">
    <property type="term" value="F:hydrolase activity"/>
    <property type="evidence" value="ECO:0007669"/>
    <property type="project" value="InterPro"/>
</dbReference>
<dbReference type="Pfam" id="PF04851">
    <property type="entry name" value="ResIII"/>
    <property type="match status" value="1"/>
</dbReference>
<proteinExistence type="predicted"/>
<dbReference type="Gene3D" id="3.40.50.300">
    <property type="entry name" value="P-loop containing nucleotide triphosphate hydrolases"/>
    <property type="match status" value="1"/>
</dbReference>
<dbReference type="AlphaFoldDB" id="A0A9W6GGF2"/>
<sequence length="489" mass="56954">MNIEKYLILNKYLLSLFGVSEFREIQEKLRDAQVGTDLEGRTHFVNILASFEGLKIPEEFLLKYDENIQSYVKRINYYRGNFNLKYFQYLAVLFTEIVLDSLKNRKVEFIGELNEFLEKYKKEEDIDFLDQFNEEDPNKLAFWMATGSGKTLIMHINYHQFFHYKLFNPDNIILITPNEGLSKQHFEELQKSGIPCRLYTGSLNGALYGENSMLVIEMTKFVEFKKGGGVTLPVDVFEGRNLIFVDEGHKGKKSEDQKWAKLRNKLAQDGFVFEYSATFGQILDEKNKEVLQEYAKAILFDYSYKYFYLDGYGKDFSVLNIKQTKIKEDKFQETMFVANLLSFYEQLLAYDENPLLAKEHNIEKPLWIFVGTTVTGKQEESDVVQIIKFIKRVIEDEKWLTDKVEEILSGNTGFKNESNEDVFKDKFELIKKGFELDDLYKRVFGGKGSLSIYEIKNAEGEFGLKSGEGEYFGVINIGDTSGFKKQLEK</sequence>
<evidence type="ECO:0000313" key="2">
    <source>
        <dbReference type="EMBL" id="GLI53361.1"/>
    </source>
</evidence>